<comment type="similarity">
    <text evidence="2 7">Belongs to the major facilitator superfamily. Sugar transporter (TC 2.A.1.1) family.</text>
</comment>
<protein>
    <recommendedName>
        <fullName evidence="9">Major facilitator superfamily (MFS) profile domain-containing protein</fullName>
    </recommendedName>
</protein>
<dbReference type="NCBIfam" id="TIGR00879">
    <property type="entry name" value="SP"/>
    <property type="match status" value="1"/>
</dbReference>
<feature type="transmembrane region" description="Helical" evidence="8">
    <location>
        <begin position="314"/>
        <end position="333"/>
    </location>
</feature>
<feature type="transmembrane region" description="Helical" evidence="8">
    <location>
        <begin position="155"/>
        <end position="180"/>
    </location>
</feature>
<evidence type="ECO:0000256" key="1">
    <source>
        <dbReference type="ARBA" id="ARBA00004141"/>
    </source>
</evidence>
<dbReference type="PANTHER" id="PTHR48022">
    <property type="entry name" value="PLASTIDIC GLUCOSE TRANSPORTER 4"/>
    <property type="match status" value="1"/>
</dbReference>
<dbReference type="GO" id="GO:0005351">
    <property type="term" value="F:carbohydrate:proton symporter activity"/>
    <property type="evidence" value="ECO:0007669"/>
    <property type="project" value="TreeGrafter"/>
</dbReference>
<keyword evidence="6 8" id="KW-0472">Membrane</keyword>
<feature type="transmembrane region" description="Helical" evidence="8">
    <location>
        <begin position="437"/>
        <end position="456"/>
    </location>
</feature>
<dbReference type="InterPro" id="IPR050360">
    <property type="entry name" value="MFS_Sugar_Transporters"/>
</dbReference>
<feature type="transmembrane region" description="Helical" evidence="8">
    <location>
        <begin position="407"/>
        <end position="425"/>
    </location>
</feature>
<organism evidence="10 11">
    <name type="scientific">Cladophialophora immunda</name>
    <dbReference type="NCBI Taxonomy" id="569365"/>
    <lineage>
        <taxon>Eukaryota</taxon>
        <taxon>Fungi</taxon>
        <taxon>Dikarya</taxon>
        <taxon>Ascomycota</taxon>
        <taxon>Pezizomycotina</taxon>
        <taxon>Eurotiomycetes</taxon>
        <taxon>Chaetothyriomycetidae</taxon>
        <taxon>Chaetothyriales</taxon>
        <taxon>Herpotrichiellaceae</taxon>
        <taxon>Cladophialophora</taxon>
    </lineage>
</organism>
<name>A0A0D1ZDZ7_9EURO</name>
<feature type="transmembrane region" description="Helical" evidence="8">
    <location>
        <begin position="122"/>
        <end position="143"/>
    </location>
</feature>
<evidence type="ECO:0000259" key="9">
    <source>
        <dbReference type="PROSITE" id="PS50850"/>
    </source>
</evidence>
<dbReference type="VEuPathDB" id="FungiDB:PV07_09075"/>
<dbReference type="InterPro" id="IPR036259">
    <property type="entry name" value="MFS_trans_sf"/>
</dbReference>
<feature type="transmembrane region" description="Helical" evidence="8">
    <location>
        <begin position="192"/>
        <end position="209"/>
    </location>
</feature>
<dbReference type="Proteomes" id="UP000054466">
    <property type="component" value="Unassembled WGS sequence"/>
</dbReference>
<feature type="transmembrane region" description="Helical" evidence="8">
    <location>
        <begin position="367"/>
        <end position="386"/>
    </location>
</feature>
<dbReference type="InterPro" id="IPR020846">
    <property type="entry name" value="MFS_dom"/>
</dbReference>
<feature type="domain" description="Major facilitator superfamily (MFS) profile" evidence="9">
    <location>
        <begin position="24"/>
        <end position="460"/>
    </location>
</feature>
<keyword evidence="4 8" id="KW-0812">Transmembrane</keyword>
<sequence>MDPNYSHVQHSTQRHQFKFYNVLMLVAMGFGSMSFGYSSAVIAITLGQPTFLKYFGLDTNPNANALIATTNGLYQTGGFLATFSVSVLADRWGRKWAIAVAAILILVSGALLAGSVHIAMFIVFRFFSGAGGFMILAAVPLLMNEVVPAKNRGMLVDIHGACFLFGYMIANWIGYGFYFLSLTSNSAWRAPLAFQCLPPLTVLCFLPFLPESPRWLLMNDRYEDAGKVLLKLHTAEEAAVELVEIRNQMQIDKTLDSSYWNILRKPSYRKRAILSVATTCSVNFSGILVINNYGPSIYKSLGYGTEKQLLLTCGWNTLCFGAGVMAIFFIDYFSRPKLLVTGMLSCMSCLIVLAALIATFGGSENTAALKAAVAMIFIYAVTYESLLDGTQFVYIGELFPSHLRSKGVSLGVAGIALINIVFLQAAPTAFANIGWRYYLVFIIPSGILAVVIFFVFPDTKDVPLEEISAMFGDDDELYHPSLEDGLAKEKVDQHVEISTKSAEN</sequence>
<dbReference type="InterPro" id="IPR003663">
    <property type="entry name" value="Sugar/inositol_transpt"/>
</dbReference>
<dbReference type="InterPro" id="IPR005829">
    <property type="entry name" value="Sugar_transporter_CS"/>
</dbReference>
<evidence type="ECO:0000313" key="10">
    <source>
        <dbReference type="EMBL" id="KIW25941.1"/>
    </source>
</evidence>
<feature type="transmembrane region" description="Helical" evidence="8">
    <location>
        <begin position="272"/>
        <end position="294"/>
    </location>
</feature>
<keyword evidence="3 7" id="KW-0813">Transport</keyword>
<reference evidence="10 11" key="1">
    <citation type="submission" date="2015-01" db="EMBL/GenBank/DDBJ databases">
        <title>The Genome Sequence of Cladophialophora immunda CBS83496.</title>
        <authorList>
            <consortium name="The Broad Institute Genomics Platform"/>
            <person name="Cuomo C."/>
            <person name="de Hoog S."/>
            <person name="Gorbushina A."/>
            <person name="Stielow B."/>
            <person name="Teixiera M."/>
            <person name="Abouelleil A."/>
            <person name="Chapman S.B."/>
            <person name="Priest M."/>
            <person name="Young S.K."/>
            <person name="Wortman J."/>
            <person name="Nusbaum C."/>
            <person name="Birren B."/>
        </authorList>
    </citation>
    <scope>NUCLEOTIDE SEQUENCE [LARGE SCALE GENOMIC DNA]</scope>
    <source>
        <strain evidence="10 11">CBS 83496</strain>
    </source>
</reference>
<dbReference type="PROSITE" id="PS50850">
    <property type="entry name" value="MFS"/>
    <property type="match status" value="1"/>
</dbReference>
<evidence type="ECO:0000256" key="4">
    <source>
        <dbReference type="ARBA" id="ARBA00022692"/>
    </source>
</evidence>
<dbReference type="RefSeq" id="XP_016246157.1">
    <property type="nucleotide sequence ID" value="XM_016396301.1"/>
</dbReference>
<evidence type="ECO:0000256" key="8">
    <source>
        <dbReference type="SAM" id="Phobius"/>
    </source>
</evidence>
<feature type="transmembrane region" description="Helical" evidence="8">
    <location>
        <begin position="66"/>
        <end position="89"/>
    </location>
</feature>
<evidence type="ECO:0000256" key="6">
    <source>
        <dbReference type="ARBA" id="ARBA00023136"/>
    </source>
</evidence>
<proteinExistence type="inferred from homology"/>
<dbReference type="PROSITE" id="PS00216">
    <property type="entry name" value="SUGAR_TRANSPORT_1"/>
    <property type="match status" value="1"/>
</dbReference>
<dbReference type="SUPFAM" id="SSF103473">
    <property type="entry name" value="MFS general substrate transporter"/>
    <property type="match status" value="1"/>
</dbReference>
<gene>
    <name evidence="10" type="ORF">PV07_09075</name>
</gene>
<feature type="transmembrane region" description="Helical" evidence="8">
    <location>
        <begin position="338"/>
        <end position="361"/>
    </location>
</feature>
<dbReference type="Pfam" id="PF00083">
    <property type="entry name" value="Sugar_tr"/>
    <property type="match status" value="1"/>
</dbReference>
<dbReference type="AlphaFoldDB" id="A0A0D1ZDZ7"/>
<keyword evidence="11" id="KW-1185">Reference proteome</keyword>
<dbReference type="GO" id="GO:0016020">
    <property type="term" value="C:membrane"/>
    <property type="evidence" value="ECO:0007669"/>
    <property type="project" value="UniProtKB-SubCell"/>
</dbReference>
<accession>A0A0D1ZDZ7</accession>
<dbReference type="GeneID" id="27348269"/>
<comment type="subcellular location">
    <subcellularLocation>
        <location evidence="1">Membrane</location>
        <topology evidence="1">Multi-pass membrane protein</topology>
    </subcellularLocation>
</comment>
<evidence type="ECO:0000256" key="5">
    <source>
        <dbReference type="ARBA" id="ARBA00022989"/>
    </source>
</evidence>
<dbReference type="OrthoDB" id="6612291at2759"/>
<dbReference type="InterPro" id="IPR005828">
    <property type="entry name" value="MFS_sugar_transport-like"/>
</dbReference>
<dbReference type="Gene3D" id="1.20.1250.20">
    <property type="entry name" value="MFS general substrate transporter like domains"/>
    <property type="match status" value="1"/>
</dbReference>
<dbReference type="HOGENOM" id="CLU_001265_30_13_1"/>
<dbReference type="PANTHER" id="PTHR48022:SF11">
    <property type="entry name" value="MONOSACCHARIDE TRANSPORTER (HXT8), PUTATIVE (AFU_ORTHOLOGUE AFUA_2G08120)-RELATED"/>
    <property type="match status" value="1"/>
</dbReference>
<evidence type="ECO:0000313" key="11">
    <source>
        <dbReference type="Proteomes" id="UP000054466"/>
    </source>
</evidence>
<keyword evidence="5 8" id="KW-1133">Transmembrane helix</keyword>
<feature type="transmembrane region" description="Helical" evidence="8">
    <location>
        <begin position="96"/>
        <end position="116"/>
    </location>
</feature>
<dbReference type="EMBL" id="KN847044">
    <property type="protein sequence ID" value="KIW25941.1"/>
    <property type="molecule type" value="Genomic_DNA"/>
</dbReference>
<evidence type="ECO:0000256" key="3">
    <source>
        <dbReference type="ARBA" id="ARBA00022448"/>
    </source>
</evidence>
<evidence type="ECO:0000256" key="7">
    <source>
        <dbReference type="RuleBase" id="RU003346"/>
    </source>
</evidence>
<feature type="transmembrane region" description="Helical" evidence="8">
    <location>
        <begin position="20"/>
        <end position="46"/>
    </location>
</feature>
<evidence type="ECO:0000256" key="2">
    <source>
        <dbReference type="ARBA" id="ARBA00010992"/>
    </source>
</evidence>